<evidence type="ECO:0000256" key="1">
    <source>
        <dbReference type="SAM" id="SignalP"/>
    </source>
</evidence>
<keyword evidence="3" id="KW-1185">Reference proteome</keyword>
<gene>
    <name evidence="2" type="ORF">ACFQ4O_04460</name>
</gene>
<keyword evidence="1" id="KW-0732">Signal</keyword>
<feature type="chain" id="PRO_5046086913" description="DUF5666 domain-containing protein" evidence="1">
    <location>
        <begin position="22"/>
        <end position="202"/>
    </location>
</feature>
<proteinExistence type="predicted"/>
<sequence length="202" mass="20502">MRSTIALAAALTVAIVAPAFAEAPKVRPQPVRGVIESFQNGALNVKTAAGPVVAVALAPTVAVAGVVKRELSDIKAGDYVSSAAAPGPDGGLQALEVHIFPEALRGQNEGQVPWDLAPDAVMTNATVEGVVEAPKGRTLKVAYKGRTAEIVVPDDAPVVSFTPLDASALTAGKTVFLLAIPKAEGLAAAQVVVETDGVKPPM</sequence>
<accession>A0ABW3Z4Q2</accession>
<reference evidence="3" key="1">
    <citation type="journal article" date="2019" name="Int. J. Syst. Evol. Microbiol.">
        <title>The Global Catalogue of Microorganisms (GCM) 10K type strain sequencing project: providing services to taxonomists for standard genome sequencing and annotation.</title>
        <authorList>
            <consortium name="The Broad Institute Genomics Platform"/>
            <consortium name="The Broad Institute Genome Sequencing Center for Infectious Disease"/>
            <person name="Wu L."/>
            <person name="Ma J."/>
        </authorList>
    </citation>
    <scope>NUCLEOTIDE SEQUENCE [LARGE SCALE GENOMIC DNA]</scope>
    <source>
        <strain evidence="3">CCUG 61696</strain>
    </source>
</reference>
<dbReference type="Proteomes" id="UP001597171">
    <property type="component" value="Unassembled WGS sequence"/>
</dbReference>
<feature type="signal peptide" evidence="1">
    <location>
        <begin position="1"/>
        <end position="21"/>
    </location>
</feature>
<protein>
    <recommendedName>
        <fullName evidence="4">DUF5666 domain-containing protein</fullName>
    </recommendedName>
</protein>
<organism evidence="2 3">
    <name type="scientific">Methylopila musalis</name>
    <dbReference type="NCBI Taxonomy" id="1134781"/>
    <lineage>
        <taxon>Bacteria</taxon>
        <taxon>Pseudomonadati</taxon>
        <taxon>Pseudomonadota</taxon>
        <taxon>Alphaproteobacteria</taxon>
        <taxon>Hyphomicrobiales</taxon>
        <taxon>Methylopilaceae</taxon>
        <taxon>Methylopila</taxon>
    </lineage>
</organism>
<dbReference type="RefSeq" id="WP_378774446.1">
    <property type="nucleotide sequence ID" value="NZ_JBHTMX010000019.1"/>
</dbReference>
<name>A0ABW3Z4Q2_9HYPH</name>
<evidence type="ECO:0000313" key="3">
    <source>
        <dbReference type="Proteomes" id="UP001597171"/>
    </source>
</evidence>
<evidence type="ECO:0000313" key="2">
    <source>
        <dbReference type="EMBL" id="MFD1331243.1"/>
    </source>
</evidence>
<evidence type="ECO:0008006" key="4">
    <source>
        <dbReference type="Google" id="ProtNLM"/>
    </source>
</evidence>
<dbReference type="EMBL" id="JBHTMX010000019">
    <property type="protein sequence ID" value="MFD1331243.1"/>
    <property type="molecule type" value="Genomic_DNA"/>
</dbReference>
<comment type="caution">
    <text evidence="2">The sequence shown here is derived from an EMBL/GenBank/DDBJ whole genome shotgun (WGS) entry which is preliminary data.</text>
</comment>